<proteinExistence type="predicted"/>
<evidence type="ECO:0000313" key="2">
    <source>
        <dbReference type="Proteomes" id="UP001060215"/>
    </source>
</evidence>
<organism evidence="1 2">
    <name type="scientific">Camellia lanceoleosa</name>
    <dbReference type="NCBI Taxonomy" id="1840588"/>
    <lineage>
        <taxon>Eukaryota</taxon>
        <taxon>Viridiplantae</taxon>
        <taxon>Streptophyta</taxon>
        <taxon>Embryophyta</taxon>
        <taxon>Tracheophyta</taxon>
        <taxon>Spermatophyta</taxon>
        <taxon>Magnoliopsida</taxon>
        <taxon>eudicotyledons</taxon>
        <taxon>Gunneridae</taxon>
        <taxon>Pentapetalae</taxon>
        <taxon>asterids</taxon>
        <taxon>Ericales</taxon>
        <taxon>Theaceae</taxon>
        <taxon>Camellia</taxon>
    </lineage>
</organism>
<dbReference type="Proteomes" id="UP001060215">
    <property type="component" value="Chromosome 5"/>
</dbReference>
<comment type="caution">
    <text evidence="1">The sequence shown here is derived from an EMBL/GenBank/DDBJ whole genome shotgun (WGS) entry which is preliminary data.</text>
</comment>
<accession>A0ACC0HCJ5</accession>
<name>A0ACC0HCJ5_9ERIC</name>
<sequence length="148" mass="17194">MSTTVESSAKKRVSESEASKPEKLKRDAIEDDFDAALSEFVNLREGRWERCIELEKLCDSRTRIQQSVNAATRNEEQIKADVQKWLRNADLVIAEAEEFDFEVQLNRRCFSGWCPDWMSRGWWMRKNFVLFTIHLALLSHGIGGHLGF</sequence>
<keyword evidence="2" id="KW-1185">Reference proteome</keyword>
<protein>
    <submittedName>
        <fullName evidence="1">Uncharacterized protein</fullName>
    </submittedName>
</protein>
<dbReference type="EMBL" id="CM045762">
    <property type="protein sequence ID" value="KAI8009711.1"/>
    <property type="molecule type" value="Genomic_DNA"/>
</dbReference>
<evidence type="ECO:0000313" key="1">
    <source>
        <dbReference type="EMBL" id="KAI8009711.1"/>
    </source>
</evidence>
<reference evidence="1 2" key="1">
    <citation type="journal article" date="2022" name="Plant J.">
        <title>Chromosome-level genome of Camellia lanceoleosa provides a valuable resource for understanding genome evolution and self-incompatibility.</title>
        <authorList>
            <person name="Gong W."/>
            <person name="Xiao S."/>
            <person name="Wang L."/>
            <person name="Liao Z."/>
            <person name="Chang Y."/>
            <person name="Mo W."/>
            <person name="Hu G."/>
            <person name="Li W."/>
            <person name="Zhao G."/>
            <person name="Zhu H."/>
            <person name="Hu X."/>
            <person name="Ji K."/>
            <person name="Xiang X."/>
            <person name="Song Q."/>
            <person name="Yuan D."/>
            <person name="Jin S."/>
            <person name="Zhang L."/>
        </authorList>
    </citation>
    <scope>NUCLEOTIDE SEQUENCE [LARGE SCALE GENOMIC DNA]</scope>
    <source>
        <strain evidence="1">SQ_2022a</strain>
    </source>
</reference>
<gene>
    <name evidence="1" type="ORF">LOK49_LG06G02952</name>
</gene>